<comment type="subcellular location">
    <subcellularLocation>
        <location evidence="1">Membrane</location>
    </subcellularLocation>
</comment>
<keyword evidence="3" id="KW-1133">Transmembrane helix</keyword>
<dbReference type="InterPro" id="IPR001846">
    <property type="entry name" value="VWF_type-D"/>
</dbReference>
<gene>
    <name evidence="7" type="ORF">J437_LFUL011156</name>
</gene>
<dbReference type="PROSITE" id="PS51233">
    <property type="entry name" value="VWFD"/>
    <property type="match status" value="1"/>
</dbReference>
<dbReference type="Pfam" id="PF00094">
    <property type="entry name" value="VWD"/>
    <property type="match status" value="1"/>
</dbReference>
<dbReference type="SMART" id="SM00723">
    <property type="entry name" value="AMOP"/>
    <property type="match status" value="1"/>
</dbReference>
<sequence>MFLMFDNEDVRGTYIDTNRAICVQPFVMAEGYVRFEVAVGDSKFDWKGKYFIETPATAIERISFQTNDIHETNPAEIKITWNKYNLTSNTNAAIQISLWGYKETTIRPQLMYIDMIETAAVNTGSYTIVPGNFRNRYNGRELQELEFGFLMINLTDPTTYSGLKISPIDVQFGILKNDLTPSATPHWQLEGFKCKQKCVHSILEGSEQQCCYDKNGYLMLTYDQQWGSRPQRSHNLGFLPWNEANKVPTLSQWFHDVVPFYLCCYWQEEQAVGCETFRFERRPTQDCVAYQPPSVATVFGDPHIITFDDLEYTFNGKGEFVLVHANTEKNKLDVQGRFEQLLPNIYGEVRATQLTAIAAKDNTSATIEVRLRPTDAQWRYRLDVLADGRRIYFDRPSLKIQHFSGVTVYTPTYVINQSEVIIMFQSGAGVEVVENKGFMSARVYLPWSFVNQTSGLFGNWSNDETDDFALPDGQHVAVQVNSMERVHRDFAIHWILDDKEDTNKGGSLFNHDFIKTASYYANKTFEPEWRIILDELIPANR</sequence>
<dbReference type="SMART" id="SM00216">
    <property type="entry name" value="VWD"/>
    <property type="match status" value="1"/>
</dbReference>
<dbReference type="PANTHER" id="PTHR13802:SF52">
    <property type="entry name" value="MUCIN-4"/>
    <property type="match status" value="1"/>
</dbReference>
<dbReference type="GO" id="GO:0016020">
    <property type="term" value="C:membrane"/>
    <property type="evidence" value="ECO:0007669"/>
    <property type="project" value="UniProtKB-SubCell"/>
</dbReference>
<dbReference type="InterPro" id="IPR051495">
    <property type="entry name" value="Epithelial_Barrier/Signaling"/>
</dbReference>
<reference evidence="7" key="1">
    <citation type="submission" date="2013-04" db="EMBL/GenBank/DDBJ databases">
        <authorList>
            <person name="Qu J."/>
            <person name="Murali S.C."/>
            <person name="Bandaranaike D."/>
            <person name="Bellair M."/>
            <person name="Blankenburg K."/>
            <person name="Chao H."/>
            <person name="Dinh H."/>
            <person name="Doddapaneni H."/>
            <person name="Downs B."/>
            <person name="Dugan-Rocha S."/>
            <person name="Elkadiri S."/>
            <person name="Gnanaolivu R.D."/>
            <person name="Hernandez B."/>
            <person name="Javaid M."/>
            <person name="Jayaseelan J.C."/>
            <person name="Lee S."/>
            <person name="Li M."/>
            <person name="Ming W."/>
            <person name="Munidasa M."/>
            <person name="Muniz J."/>
            <person name="Nguyen L."/>
            <person name="Ongeri F."/>
            <person name="Osuji N."/>
            <person name="Pu L.-L."/>
            <person name="Puazo M."/>
            <person name="Qu C."/>
            <person name="Quiroz J."/>
            <person name="Raj R."/>
            <person name="Weissenberger G."/>
            <person name="Xin Y."/>
            <person name="Zou X."/>
            <person name="Han Y."/>
            <person name="Richards S."/>
            <person name="Worley K."/>
            <person name="Muzny D."/>
            <person name="Gibbs R."/>
        </authorList>
    </citation>
    <scope>NUCLEOTIDE SEQUENCE</scope>
    <source>
        <strain evidence="7">Sampled in the wild</strain>
    </source>
</reference>
<feature type="domain" description="VWFD" evidence="6">
    <location>
        <begin position="294"/>
        <end position="503"/>
    </location>
</feature>
<reference evidence="7" key="2">
    <citation type="submission" date="2017-10" db="EMBL/GenBank/DDBJ databases">
        <title>Ladona fulva Genome sequencing and assembly.</title>
        <authorList>
            <person name="Murali S."/>
            <person name="Richards S."/>
            <person name="Bandaranaike D."/>
            <person name="Bellair M."/>
            <person name="Blankenburg K."/>
            <person name="Chao H."/>
            <person name="Dinh H."/>
            <person name="Doddapaneni H."/>
            <person name="Dugan-Rocha S."/>
            <person name="Elkadiri S."/>
            <person name="Gnanaolivu R."/>
            <person name="Hernandez B."/>
            <person name="Skinner E."/>
            <person name="Javaid M."/>
            <person name="Lee S."/>
            <person name="Li M."/>
            <person name="Ming W."/>
            <person name="Munidasa M."/>
            <person name="Muniz J."/>
            <person name="Nguyen L."/>
            <person name="Hughes D."/>
            <person name="Osuji N."/>
            <person name="Pu L.-L."/>
            <person name="Puazo M."/>
            <person name="Qu C."/>
            <person name="Quiroz J."/>
            <person name="Raj R."/>
            <person name="Weissenberger G."/>
            <person name="Xin Y."/>
            <person name="Zou X."/>
            <person name="Han Y."/>
            <person name="Worley K."/>
            <person name="Muzny D."/>
            <person name="Gibbs R."/>
        </authorList>
    </citation>
    <scope>NUCLEOTIDE SEQUENCE</scope>
    <source>
        <strain evidence="7">Sampled in the wild</strain>
    </source>
</reference>
<organism evidence="7 8">
    <name type="scientific">Ladona fulva</name>
    <name type="common">Scarce chaser dragonfly</name>
    <name type="synonym">Libellula fulva</name>
    <dbReference type="NCBI Taxonomy" id="123851"/>
    <lineage>
        <taxon>Eukaryota</taxon>
        <taxon>Metazoa</taxon>
        <taxon>Ecdysozoa</taxon>
        <taxon>Arthropoda</taxon>
        <taxon>Hexapoda</taxon>
        <taxon>Insecta</taxon>
        <taxon>Pterygota</taxon>
        <taxon>Palaeoptera</taxon>
        <taxon>Odonata</taxon>
        <taxon>Epiprocta</taxon>
        <taxon>Anisoptera</taxon>
        <taxon>Libelluloidea</taxon>
        <taxon>Libellulidae</taxon>
        <taxon>Ladona</taxon>
    </lineage>
</organism>
<dbReference type="InterPro" id="IPR005533">
    <property type="entry name" value="AMOP_dom"/>
</dbReference>
<keyword evidence="4" id="KW-0472">Membrane</keyword>
<dbReference type="PANTHER" id="PTHR13802">
    <property type="entry name" value="MUCIN 4-RELATED"/>
    <property type="match status" value="1"/>
</dbReference>
<comment type="caution">
    <text evidence="7">The sequence shown here is derived from an EMBL/GenBank/DDBJ whole genome shotgun (WGS) entry which is preliminary data.</text>
</comment>
<accession>A0A8K0K6Q2</accession>
<evidence type="ECO:0000256" key="1">
    <source>
        <dbReference type="ARBA" id="ARBA00004370"/>
    </source>
</evidence>
<evidence type="ECO:0000259" key="5">
    <source>
        <dbReference type="PROSITE" id="PS50856"/>
    </source>
</evidence>
<dbReference type="AlphaFoldDB" id="A0A8K0K6Q2"/>
<keyword evidence="8" id="KW-1185">Reference proteome</keyword>
<dbReference type="Proteomes" id="UP000792457">
    <property type="component" value="Unassembled WGS sequence"/>
</dbReference>
<evidence type="ECO:0000256" key="2">
    <source>
        <dbReference type="ARBA" id="ARBA00022692"/>
    </source>
</evidence>
<keyword evidence="2" id="KW-0812">Transmembrane</keyword>
<dbReference type="Pfam" id="PF03782">
    <property type="entry name" value="AMOP"/>
    <property type="match status" value="1"/>
</dbReference>
<evidence type="ECO:0000259" key="6">
    <source>
        <dbReference type="PROSITE" id="PS51233"/>
    </source>
</evidence>
<protein>
    <submittedName>
        <fullName evidence="7">Uncharacterized protein</fullName>
    </submittedName>
</protein>
<feature type="domain" description="AMOP" evidence="5">
    <location>
        <begin position="128"/>
        <end position="281"/>
    </location>
</feature>
<dbReference type="OrthoDB" id="6051552at2759"/>
<evidence type="ECO:0000256" key="4">
    <source>
        <dbReference type="ARBA" id="ARBA00023136"/>
    </source>
</evidence>
<dbReference type="PROSITE" id="PS50856">
    <property type="entry name" value="AMOP"/>
    <property type="match status" value="1"/>
</dbReference>
<evidence type="ECO:0000313" key="7">
    <source>
        <dbReference type="EMBL" id="KAG8228908.1"/>
    </source>
</evidence>
<dbReference type="EMBL" id="KZ308394">
    <property type="protein sequence ID" value="KAG8228908.1"/>
    <property type="molecule type" value="Genomic_DNA"/>
</dbReference>
<proteinExistence type="predicted"/>
<evidence type="ECO:0000256" key="3">
    <source>
        <dbReference type="ARBA" id="ARBA00022989"/>
    </source>
</evidence>
<name>A0A8K0K6Q2_LADFU</name>
<evidence type="ECO:0000313" key="8">
    <source>
        <dbReference type="Proteomes" id="UP000792457"/>
    </source>
</evidence>